<evidence type="ECO:0000256" key="2">
    <source>
        <dbReference type="ARBA" id="ARBA00022722"/>
    </source>
</evidence>
<dbReference type="Gene3D" id="3.40.50.1010">
    <property type="entry name" value="5'-nuclease"/>
    <property type="match status" value="1"/>
</dbReference>
<reference evidence="8 9" key="1">
    <citation type="submission" date="2020-04" db="EMBL/GenBank/DDBJ databases">
        <title>MicrobeNet Type strains.</title>
        <authorList>
            <person name="Nicholson A.C."/>
        </authorList>
    </citation>
    <scope>NUCLEOTIDE SEQUENCE [LARGE SCALE GENOMIC DNA]</scope>
    <source>
        <strain evidence="8 9">ATCC BAA-787</strain>
    </source>
</reference>
<comment type="caution">
    <text evidence="8">The sequence shown here is derived from an EMBL/GenBank/DDBJ whole genome shotgun (WGS) entry which is preliminary data.</text>
</comment>
<dbReference type="PANTHER" id="PTHR35901:SF1">
    <property type="entry name" value="EXONUCLEASE VAPC9"/>
    <property type="match status" value="1"/>
</dbReference>
<dbReference type="InterPro" id="IPR051619">
    <property type="entry name" value="TypeII_TA_RNase_PINc/VapC"/>
</dbReference>
<keyword evidence="2 6" id="KW-0540">Nuclease</keyword>
<keyword evidence="4 6" id="KW-0378">Hydrolase</keyword>
<evidence type="ECO:0000256" key="5">
    <source>
        <dbReference type="ARBA" id="ARBA00022842"/>
    </source>
</evidence>
<keyword evidence="1 6" id="KW-1277">Toxin-antitoxin system</keyword>
<evidence type="ECO:0000256" key="6">
    <source>
        <dbReference type="HAMAP-Rule" id="MF_00265"/>
    </source>
</evidence>
<comment type="function">
    <text evidence="6">Toxic component of a toxin-antitoxin (TA) system. An RNase.</text>
</comment>
<evidence type="ECO:0000256" key="4">
    <source>
        <dbReference type="ARBA" id="ARBA00022801"/>
    </source>
</evidence>
<dbReference type="Pfam" id="PF01850">
    <property type="entry name" value="PIN"/>
    <property type="match status" value="1"/>
</dbReference>
<comment type="cofactor">
    <cofactor evidence="6">
        <name>Mg(2+)</name>
        <dbReference type="ChEBI" id="CHEBI:18420"/>
    </cofactor>
</comment>
<evidence type="ECO:0000256" key="1">
    <source>
        <dbReference type="ARBA" id="ARBA00022649"/>
    </source>
</evidence>
<dbReference type="CDD" id="cd09873">
    <property type="entry name" value="PIN_Pae0151-like"/>
    <property type="match status" value="1"/>
</dbReference>
<dbReference type="EC" id="3.1.-.-" evidence="6"/>
<dbReference type="PANTHER" id="PTHR35901">
    <property type="entry name" value="RIBONUCLEASE VAPC3"/>
    <property type="match status" value="1"/>
</dbReference>
<gene>
    <name evidence="6" type="primary">vapC</name>
    <name evidence="8" type="ORF">HGA02_07175</name>
</gene>
<organism evidence="8 9">
    <name type="scientific">Cellulomonas septica</name>
    <dbReference type="NCBI Taxonomy" id="285080"/>
    <lineage>
        <taxon>Bacteria</taxon>
        <taxon>Bacillati</taxon>
        <taxon>Actinomycetota</taxon>
        <taxon>Actinomycetes</taxon>
        <taxon>Micrococcales</taxon>
        <taxon>Cellulomonadaceae</taxon>
        <taxon>Cellulomonas</taxon>
    </lineage>
</organism>
<accession>A0ABX1K2V3</accession>
<proteinExistence type="inferred from homology"/>
<feature type="domain" description="PIN" evidence="7">
    <location>
        <begin position="2"/>
        <end position="122"/>
    </location>
</feature>
<protein>
    <recommendedName>
        <fullName evidence="6">Ribonuclease VapC</fullName>
        <shortName evidence="6">RNase VapC</shortName>
        <ecNumber evidence="6">3.1.-.-</ecNumber>
    </recommendedName>
    <alternativeName>
        <fullName evidence="6">Toxin VapC</fullName>
    </alternativeName>
</protein>
<keyword evidence="9" id="KW-1185">Reference proteome</keyword>
<dbReference type="InterPro" id="IPR022907">
    <property type="entry name" value="VapC_family"/>
</dbReference>
<dbReference type="HAMAP" id="MF_00265">
    <property type="entry name" value="VapC_Nob1"/>
    <property type="match status" value="1"/>
</dbReference>
<keyword evidence="6" id="KW-0800">Toxin</keyword>
<dbReference type="InterPro" id="IPR029060">
    <property type="entry name" value="PIN-like_dom_sf"/>
</dbReference>
<comment type="similarity">
    <text evidence="6">Belongs to the PINc/VapC protein family.</text>
</comment>
<feature type="binding site" evidence="6">
    <location>
        <position position="98"/>
    </location>
    <ligand>
        <name>Mg(2+)</name>
        <dbReference type="ChEBI" id="CHEBI:18420"/>
    </ligand>
</feature>
<keyword evidence="3 6" id="KW-0479">Metal-binding</keyword>
<dbReference type="EMBL" id="JAAXOY010000131">
    <property type="protein sequence ID" value="NKY39318.1"/>
    <property type="molecule type" value="Genomic_DNA"/>
</dbReference>
<keyword evidence="5 6" id="KW-0460">Magnesium</keyword>
<dbReference type="InterPro" id="IPR044153">
    <property type="entry name" value="PIN_Pae0151-like"/>
</dbReference>
<dbReference type="RefSeq" id="WP_168678450.1">
    <property type="nucleotide sequence ID" value="NZ_JAAXOY010000131.1"/>
</dbReference>
<sequence length="132" mass="14132">MIVPDASVVALLFADVEADARVLAARAVLAADPVWVAPEHWHTEVLSVIRGLWLGKKLDTERAERSVATLAQMVVMTAPTAPLIPRMWELRSSLSTYDAGYVATAEAHGCTLVTADARIGRAGVARCPVQTV</sequence>
<dbReference type="Proteomes" id="UP000777774">
    <property type="component" value="Unassembled WGS sequence"/>
</dbReference>
<name>A0ABX1K2V3_9CELL</name>
<evidence type="ECO:0000313" key="9">
    <source>
        <dbReference type="Proteomes" id="UP000777774"/>
    </source>
</evidence>
<feature type="binding site" evidence="6">
    <location>
        <position position="5"/>
    </location>
    <ligand>
        <name>Mg(2+)</name>
        <dbReference type="ChEBI" id="CHEBI:18420"/>
    </ligand>
</feature>
<evidence type="ECO:0000259" key="7">
    <source>
        <dbReference type="Pfam" id="PF01850"/>
    </source>
</evidence>
<dbReference type="SUPFAM" id="SSF88723">
    <property type="entry name" value="PIN domain-like"/>
    <property type="match status" value="1"/>
</dbReference>
<evidence type="ECO:0000256" key="3">
    <source>
        <dbReference type="ARBA" id="ARBA00022723"/>
    </source>
</evidence>
<evidence type="ECO:0000313" key="8">
    <source>
        <dbReference type="EMBL" id="NKY39318.1"/>
    </source>
</evidence>
<dbReference type="InterPro" id="IPR002716">
    <property type="entry name" value="PIN_dom"/>
</dbReference>